<dbReference type="RefSeq" id="WP_188677933.1">
    <property type="nucleotide sequence ID" value="NZ_BMKA01000006.1"/>
</dbReference>
<keyword evidence="3" id="KW-1185">Reference proteome</keyword>
<reference evidence="2" key="1">
    <citation type="journal article" date="2014" name="Int. J. Syst. Evol. Microbiol.">
        <title>Complete genome sequence of Corynebacterium casei LMG S-19264T (=DSM 44701T), isolated from a smear-ripened cheese.</title>
        <authorList>
            <consortium name="US DOE Joint Genome Institute (JGI-PGF)"/>
            <person name="Walter F."/>
            <person name="Albersmeier A."/>
            <person name="Kalinowski J."/>
            <person name="Ruckert C."/>
        </authorList>
    </citation>
    <scope>NUCLEOTIDE SEQUENCE</scope>
    <source>
        <strain evidence="2">CGMCC 1.15880</strain>
    </source>
</reference>
<sequence length="235" mass="25003">MTFMTVKTLRALVCGAGLALGLVACGSDKSALELTEITKRLGQRAMNDKAAVAASQQAVLQVSRADVDAAGVPILRVRIEGTGAMSTLAEVDRQGAYSTYMTGDGIGLLFRGGVLVGTRGLGDDLMGLSSPGLAAAIKAGESTRAYRYLDGDEKLATVEMSCLVTSSAHGPITILDRSYGVRQVKEWCQGEALDGKKLAFENFYWVESGSGRVRQSRQFISEKFGRAEIEVLSPR</sequence>
<dbReference type="Gene3D" id="2.40.360.10">
    <property type="entry name" value="YmcC-like"/>
    <property type="match status" value="1"/>
</dbReference>
<dbReference type="SUPFAM" id="SSF159270">
    <property type="entry name" value="YmcC-like"/>
    <property type="match status" value="1"/>
</dbReference>
<evidence type="ECO:0000256" key="1">
    <source>
        <dbReference type="SAM" id="SignalP"/>
    </source>
</evidence>
<comment type="caution">
    <text evidence="2">The sequence shown here is derived from an EMBL/GenBank/DDBJ whole genome shotgun (WGS) entry which is preliminary data.</text>
</comment>
<dbReference type="EMBL" id="BMKA01000006">
    <property type="protein sequence ID" value="GGA29155.1"/>
    <property type="molecule type" value="Genomic_DNA"/>
</dbReference>
<evidence type="ECO:0008006" key="4">
    <source>
        <dbReference type="Google" id="ProtNLM"/>
    </source>
</evidence>
<proteinExistence type="predicted"/>
<dbReference type="Proteomes" id="UP000628017">
    <property type="component" value="Unassembled WGS sequence"/>
</dbReference>
<gene>
    <name evidence="2" type="ORF">GCM10011498_32880</name>
</gene>
<dbReference type="PROSITE" id="PS51257">
    <property type="entry name" value="PROKAR_LIPOPROTEIN"/>
    <property type="match status" value="1"/>
</dbReference>
<organism evidence="2 3">
    <name type="scientific">Neptunicoccus cionae</name>
    <dbReference type="NCBI Taxonomy" id="2035344"/>
    <lineage>
        <taxon>Bacteria</taxon>
        <taxon>Pseudomonadati</taxon>
        <taxon>Pseudomonadota</taxon>
        <taxon>Alphaproteobacteria</taxon>
        <taxon>Rhodobacterales</taxon>
        <taxon>Paracoccaceae</taxon>
        <taxon>Neptunicoccus</taxon>
    </lineage>
</organism>
<accession>A0A916R5F1</accession>
<reference evidence="2" key="2">
    <citation type="submission" date="2020-09" db="EMBL/GenBank/DDBJ databases">
        <authorList>
            <person name="Sun Q."/>
            <person name="Zhou Y."/>
        </authorList>
    </citation>
    <scope>NUCLEOTIDE SEQUENCE</scope>
    <source>
        <strain evidence="2">CGMCC 1.15880</strain>
    </source>
</reference>
<evidence type="ECO:0000313" key="3">
    <source>
        <dbReference type="Proteomes" id="UP000628017"/>
    </source>
</evidence>
<name>A0A916R5F1_9RHOB</name>
<dbReference type="Pfam" id="PF11102">
    <property type="entry name" value="YjbF"/>
    <property type="match status" value="1"/>
</dbReference>
<dbReference type="AlphaFoldDB" id="A0A916R5F1"/>
<evidence type="ECO:0000313" key="2">
    <source>
        <dbReference type="EMBL" id="GGA29155.1"/>
    </source>
</evidence>
<dbReference type="InterPro" id="IPR021308">
    <property type="entry name" value="GfcB"/>
</dbReference>
<feature type="chain" id="PRO_5036857850" description="YjbF family lipoprotein" evidence="1">
    <location>
        <begin position="27"/>
        <end position="235"/>
    </location>
</feature>
<feature type="signal peptide" evidence="1">
    <location>
        <begin position="1"/>
        <end position="26"/>
    </location>
</feature>
<keyword evidence="1" id="KW-0732">Signal</keyword>
<dbReference type="InterPro" id="IPR023373">
    <property type="entry name" value="YmcC_sf"/>
</dbReference>
<protein>
    <recommendedName>
        <fullName evidence="4">YjbF family lipoprotein</fullName>
    </recommendedName>
</protein>